<keyword evidence="4" id="KW-1185">Reference proteome</keyword>
<keyword evidence="1" id="KW-0863">Zinc-finger</keyword>
<evidence type="ECO:0000313" key="3">
    <source>
        <dbReference type="EMBL" id="CAH2007354.1"/>
    </source>
</evidence>
<dbReference type="PANTHER" id="PTHR12521:SF0">
    <property type="entry name" value="ADP-RIBOSE GLYCOHYDROLASE OARD1"/>
    <property type="match status" value="1"/>
</dbReference>
<gene>
    <name evidence="3" type="ORF">ACAOBT_LOCUS29605</name>
</gene>
<evidence type="ECO:0000259" key="2">
    <source>
        <dbReference type="PROSITE" id="PS50103"/>
    </source>
</evidence>
<dbReference type="PANTHER" id="PTHR12521">
    <property type="entry name" value="PROTEIN C6ORF130"/>
    <property type="match status" value="1"/>
</dbReference>
<evidence type="ECO:0000256" key="1">
    <source>
        <dbReference type="PROSITE-ProRule" id="PRU00723"/>
    </source>
</evidence>
<dbReference type="GO" id="GO:0008270">
    <property type="term" value="F:zinc ion binding"/>
    <property type="evidence" value="ECO:0007669"/>
    <property type="project" value="UniProtKB-KW"/>
</dbReference>
<dbReference type="Gene3D" id="4.10.1000.10">
    <property type="entry name" value="Zinc finger, CCCH-type"/>
    <property type="match status" value="1"/>
</dbReference>
<accession>A0A9P0M961</accession>
<dbReference type="SUPFAM" id="SSF52949">
    <property type="entry name" value="Macro domain-like"/>
    <property type="match status" value="1"/>
</dbReference>
<dbReference type="AlphaFoldDB" id="A0A9P0M961"/>
<dbReference type="InterPro" id="IPR050892">
    <property type="entry name" value="ADP-ribose_metab_enzymes"/>
</dbReference>
<dbReference type="EMBL" id="CAKOFQ010007744">
    <property type="protein sequence ID" value="CAH2007354.1"/>
    <property type="molecule type" value="Genomic_DNA"/>
</dbReference>
<organism evidence="3 4">
    <name type="scientific">Acanthoscelides obtectus</name>
    <name type="common">Bean weevil</name>
    <name type="synonym">Bruchus obtectus</name>
    <dbReference type="NCBI Taxonomy" id="200917"/>
    <lineage>
        <taxon>Eukaryota</taxon>
        <taxon>Metazoa</taxon>
        <taxon>Ecdysozoa</taxon>
        <taxon>Arthropoda</taxon>
        <taxon>Hexapoda</taxon>
        <taxon>Insecta</taxon>
        <taxon>Pterygota</taxon>
        <taxon>Neoptera</taxon>
        <taxon>Endopterygota</taxon>
        <taxon>Coleoptera</taxon>
        <taxon>Polyphaga</taxon>
        <taxon>Cucujiformia</taxon>
        <taxon>Chrysomeloidea</taxon>
        <taxon>Chrysomelidae</taxon>
        <taxon>Bruchinae</taxon>
        <taxon>Bruchini</taxon>
        <taxon>Acanthoscelides</taxon>
    </lineage>
</organism>
<protein>
    <recommendedName>
        <fullName evidence="2">C3H1-type domain-containing protein</fullName>
    </recommendedName>
</protein>
<name>A0A9P0M961_ACAOB</name>
<dbReference type="GO" id="GO:0140291">
    <property type="term" value="P:peptidyl-glutamate ADP-deribosylation"/>
    <property type="evidence" value="ECO:0007669"/>
    <property type="project" value="TreeGrafter"/>
</dbReference>
<comment type="caution">
    <text evidence="3">The sequence shown here is derived from an EMBL/GenBank/DDBJ whole genome shotgun (WGS) entry which is preliminary data.</text>
</comment>
<proteinExistence type="predicted"/>
<dbReference type="PROSITE" id="PS50103">
    <property type="entry name" value="ZF_C3H1"/>
    <property type="match status" value="1"/>
</dbReference>
<feature type="zinc finger region" description="C3H1-type" evidence="1">
    <location>
        <begin position="122"/>
        <end position="149"/>
    </location>
</feature>
<sequence length="171" mass="20091">MSRGITKVFLRKLGRVYELRQSIPEVGKVLQITEGGTNRKIFYLVTKKASYQKPNYEDVWSALCSLREVLLAEDLRKLAIPKLACGLDNLDWRIIRSMLEVVFRYTDIRFLVCCHNPRRLHPGKSVDCYFFKNAYCKKGQSCRYRHPPPVRSFRDGMTLGRGQCNNNEWYY</sequence>
<dbReference type="OrthoDB" id="2155246at2759"/>
<evidence type="ECO:0000313" key="4">
    <source>
        <dbReference type="Proteomes" id="UP001152888"/>
    </source>
</evidence>
<keyword evidence="1" id="KW-0862">Zinc</keyword>
<keyword evidence="1" id="KW-0479">Metal-binding</keyword>
<dbReference type="InterPro" id="IPR000571">
    <property type="entry name" value="Znf_CCCH"/>
</dbReference>
<feature type="domain" description="C3H1-type" evidence="2">
    <location>
        <begin position="122"/>
        <end position="149"/>
    </location>
</feature>
<dbReference type="Gene3D" id="3.40.220.10">
    <property type="entry name" value="Leucine Aminopeptidase, subunit E, domain 1"/>
    <property type="match status" value="1"/>
</dbReference>
<dbReference type="Proteomes" id="UP001152888">
    <property type="component" value="Unassembled WGS sequence"/>
</dbReference>
<dbReference type="InterPro" id="IPR043472">
    <property type="entry name" value="Macro_dom-like"/>
</dbReference>
<reference evidence="3" key="1">
    <citation type="submission" date="2022-03" db="EMBL/GenBank/DDBJ databases">
        <authorList>
            <person name="Sayadi A."/>
        </authorList>
    </citation>
    <scope>NUCLEOTIDE SEQUENCE</scope>
</reference>